<protein>
    <recommendedName>
        <fullName evidence="6">Serine protease</fullName>
        <ecNumber evidence="6">3.4.21.-</ecNumber>
    </recommendedName>
</protein>
<gene>
    <name evidence="8" type="ORF">D9V42_12455</name>
</gene>
<keyword evidence="9" id="KW-1185">Reference proteome</keyword>
<dbReference type="InterPro" id="IPR008353">
    <property type="entry name" value="Peptidase_S1B_tx"/>
</dbReference>
<dbReference type="RefSeq" id="WP_122065210.1">
    <property type="nucleotide sequence ID" value="NZ_CP149857.1"/>
</dbReference>
<feature type="signal peptide" evidence="6">
    <location>
        <begin position="1"/>
        <end position="23"/>
    </location>
</feature>
<evidence type="ECO:0000256" key="3">
    <source>
        <dbReference type="ARBA" id="ARBA00022729"/>
    </source>
</evidence>
<dbReference type="SUPFAM" id="SSF50494">
    <property type="entry name" value="Trypsin-like serine proteases"/>
    <property type="match status" value="1"/>
</dbReference>
<name>A0AAQ0S5T7_9STAP</name>
<dbReference type="PRINTS" id="PR01774">
    <property type="entry name" value="EXFOLTOXIN"/>
</dbReference>
<proteinExistence type="inferred from homology"/>
<dbReference type="Proteomes" id="UP000269505">
    <property type="component" value="Unassembled WGS sequence"/>
</dbReference>
<dbReference type="InterPro" id="IPR043504">
    <property type="entry name" value="Peptidase_S1_PA_chymotrypsin"/>
</dbReference>
<dbReference type="PROSITE" id="PS00672">
    <property type="entry name" value="V8_HIS"/>
    <property type="match status" value="1"/>
</dbReference>
<comment type="caution">
    <text evidence="8">The sequence shown here is derived from an EMBL/GenBank/DDBJ whole genome shotgun (WGS) entry which is preliminary data.</text>
</comment>
<evidence type="ECO:0000313" key="8">
    <source>
        <dbReference type="EMBL" id="RMI84133.1"/>
    </source>
</evidence>
<evidence type="ECO:0000256" key="5">
    <source>
        <dbReference type="ARBA" id="ARBA00022825"/>
    </source>
</evidence>
<keyword evidence="2 6" id="KW-0645">Protease</keyword>
<evidence type="ECO:0000256" key="6">
    <source>
        <dbReference type="RuleBase" id="RU004296"/>
    </source>
</evidence>
<feature type="chain" id="PRO_5042662256" description="Serine protease" evidence="6">
    <location>
        <begin position="24"/>
        <end position="181"/>
    </location>
</feature>
<feature type="domain" description="Peptidase S1" evidence="7">
    <location>
        <begin position="47"/>
        <end position="148"/>
    </location>
</feature>
<dbReference type="AlphaFoldDB" id="A0AAQ0S5T7"/>
<comment type="similarity">
    <text evidence="1 6">Belongs to the peptidase S1B family.</text>
</comment>
<evidence type="ECO:0000256" key="1">
    <source>
        <dbReference type="ARBA" id="ARBA00008764"/>
    </source>
</evidence>
<evidence type="ECO:0000259" key="7">
    <source>
        <dbReference type="Pfam" id="PF00089"/>
    </source>
</evidence>
<evidence type="ECO:0000256" key="2">
    <source>
        <dbReference type="ARBA" id="ARBA00022670"/>
    </source>
</evidence>
<sequence>MKFCKKFVVALLMLLVIPPVTLSQDNQVSSTASATQEEVYPISNSDQPPHNIVGKLHFSTGFSATGFVIGQDTILTNRHVANNLNQGTGDFKLALNRHNKGQKILGSYDVVSAIYPSNAEEDVAILKVKPKQDNLPLNKVVAPANIGNANYIDDQWLTTSNNKFHIAGYPGNREKEVLLQS</sequence>
<keyword evidence="5 6" id="KW-0720">Serine protease</keyword>
<evidence type="ECO:0000256" key="4">
    <source>
        <dbReference type="ARBA" id="ARBA00022801"/>
    </source>
</evidence>
<dbReference type="PRINTS" id="PR00839">
    <property type="entry name" value="V8PROTEASE"/>
</dbReference>
<keyword evidence="4 6" id="KW-0378">Hydrolase</keyword>
<reference evidence="8 9" key="1">
    <citation type="submission" date="2018-10" db="EMBL/GenBank/DDBJ databases">
        <title>Staphylococcus pseudoxylosus sp. nov., isolated from bovine mastitis.</title>
        <authorList>
            <person name="Macfadyen A.C."/>
            <person name="Leroy S."/>
            <person name="Harrison E.M."/>
            <person name="Parkhill J."/>
            <person name="Holmes M.A."/>
            <person name="Paterson G.K."/>
        </authorList>
    </citation>
    <scope>NUCLEOTIDE SEQUENCE [LARGE SCALE GENOMIC DNA]</scope>
    <source>
        <strain evidence="8 9">S04009</strain>
    </source>
</reference>
<dbReference type="EC" id="3.4.21.-" evidence="6"/>
<dbReference type="InterPro" id="IPR009003">
    <property type="entry name" value="Peptidase_S1_PA"/>
</dbReference>
<evidence type="ECO:0000313" key="9">
    <source>
        <dbReference type="Proteomes" id="UP000269505"/>
    </source>
</evidence>
<dbReference type="Pfam" id="PF00089">
    <property type="entry name" value="Trypsin"/>
    <property type="match status" value="1"/>
</dbReference>
<keyword evidence="3 6" id="KW-0732">Signal</keyword>
<organism evidence="8 9">
    <name type="scientific">Staphylococcus pseudoxylosus</name>
    <dbReference type="NCBI Taxonomy" id="2282419"/>
    <lineage>
        <taxon>Bacteria</taxon>
        <taxon>Bacillati</taxon>
        <taxon>Bacillota</taxon>
        <taxon>Bacilli</taxon>
        <taxon>Bacillales</taxon>
        <taxon>Staphylococcaceae</taxon>
        <taxon>Staphylococcus</taxon>
    </lineage>
</organism>
<accession>A0AAQ0S5T7</accession>
<dbReference type="EMBL" id="RCVN01000015">
    <property type="protein sequence ID" value="RMI84133.1"/>
    <property type="molecule type" value="Genomic_DNA"/>
</dbReference>
<dbReference type="GO" id="GO:0004252">
    <property type="term" value="F:serine-type endopeptidase activity"/>
    <property type="evidence" value="ECO:0007669"/>
    <property type="project" value="InterPro"/>
</dbReference>
<dbReference type="InterPro" id="IPR001254">
    <property type="entry name" value="Trypsin_dom"/>
</dbReference>
<dbReference type="Gene3D" id="2.40.10.10">
    <property type="entry name" value="Trypsin-like serine proteases"/>
    <property type="match status" value="1"/>
</dbReference>
<dbReference type="GO" id="GO:0006508">
    <property type="term" value="P:proteolysis"/>
    <property type="evidence" value="ECO:0007669"/>
    <property type="project" value="UniProtKB-KW"/>
</dbReference>
<dbReference type="InterPro" id="IPR008256">
    <property type="entry name" value="Peptidase_S1B"/>
</dbReference>
<dbReference type="InterPro" id="IPR028301">
    <property type="entry name" value="V8_his_AS"/>
</dbReference>